<keyword evidence="7" id="KW-1185">Reference proteome</keyword>
<protein>
    <submittedName>
        <fullName evidence="6">C48 family peptidase</fullName>
        <ecNumber evidence="6">3.4.22.-</ecNumber>
    </submittedName>
</protein>
<dbReference type="GO" id="GO:0006508">
    <property type="term" value="P:proteolysis"/>
    <property type="evidence" value="ECO:0007669"/>
    <property type="project" value="UniProtKB-KW"/>
</dbReference>
<dbReference type="InterPro" id="IPR038765">
    <property type="entry name" value="Papain-like_cys_pep_sf"/>
</dbReference>
<dbReference type="Gene3D" id="3.40.395.10">
    <property type="entry name" value="Adenoviral Proteinase, Chain A"/>
    <property type="match status" value="1"/>
</dbReference>
<dbReference type="Pfam" id="PF02902">
    <property type="entry name" value="Peptidase_C48"/>
    <property type="match status" value="1"/>
</dbReference>
<dbReference type="PROSITE" id="PS50600">
    <property type="entry name" value="ULP_PROTEASE"/>
    <property type="match status" value="1"/>
</dbReference>
<evidence type="ECO:0000256" key="4">
    <source>
        <dbReference type="ARBA" id="ARBA00022807"/>
    </source>
</evidence>
<keyword evidence="4" id="KW-0788">Thiol protease</keyword>
<evidence type="ECO:0000256" key="1">
    <source>
        <dbReference type="ARBA" id="ARBA00005234"/>
    </source>
</evidence>
<dbReference type="SUPFAM" id="SSF54001">
    <property type="entry name" value="Cysteine proteinases"/>
    <property type="match status" value="1"/>
</dbReference>
<dbReference type="PANTHER" id="PTHR46468">
    <property type="entry name" value="SENTRIN-SPECIFIC PROTEASE 8"/>
    <property type="match status" value="1"/>
</dbReference>
<evidence type="ECO:0000313" key="6">
    <source>
        <dbReference type="EMBL" id="KAK1745737.1"/>
    </source>
</evidence>
<keyword evidence="2" id="KW-0645">Protease</keyword>
<dbReference type="GO" id="GO:0008234">
    <property type="term" value="F:cysteine-type peptidase activity"/>
    <property type="evidence" value="ECO:0007669"/>
    <property type="project" value="UniProtKB-KW"/>
</dbReference>
<evidence type="ECO:0000256" key="2">
    <source>
        <dbReference type="ARBA" id="ARBA00022670"/>
    </source>
</evidence>
<evidence type="ECO:0000313" key="7">
    <source>
        <dbReference type="Proteomes" id="UP001224775"/>
    </source>
</evidence>
<dbReference type="EC" id="3.4.22.-" evidence="6"/>
<dbReference type="InterPro" id="IPR044613">
    <property type="entry name" value="Nep1/2-like"/>
</dbReference>
<reference evidence="6" key="1">
    <citation type="submission" date="2023-06" db="EMBL/GenBank/DDBJ databases">
        <title>Survivors Of The Sea: Transcriptome response of Skeletonema marinoi to long-term dormancy.</title>
        <authorList>
            <person name="Pinder M.I.M."/>
            <person name="Kourtchenko O."/>
            <person name="Robertson E.K."/>
            <person name="Larsson T."/>
            <person name="Maumus F."/>
            <person name="Osuna-Cruz C.M."/>
            <person name="Vancaester E."/>
            <person name="Stenow R."/>
            <person name="Vandepoele K."/>
            <person name="Ploug H."/>
            <person name="Bruchert V."/>
            <person name="Godhe A."/>
            <person name="Topel M."/>
        </authorList>
    </citation>
    <scope>NUCLEOTIDE SEQUENCE</scope>
    <source>
        <strain evidence="6">R05AC</strain>
    </source>
</reference>
<dbReference type="GO" id="GO:0019784">
    <property type="term" value="F:deNEDDylase activity"/>
    <property type="evidence" value="ECO:0007669"/>
    <property type="project" value="InterPro"/>
</dbReference>
<accession>A0AAD9DFZ0</accession>
<gene>
    <name evidence="6" type="ORF">QTG54_003661</name>
</gene>
<sequence length="298" mass="33205">MTNKLILNYLGDAVIYSSDLALIGCPNSWLNSDLIHFHFLRLQNEPNLVVGSVDVKSGKEDAADSRGEYSNIDCLFLDPTVISFIMHQLDESDEDEVSSLTSAWNLSPPNDADVTQQNIKRIFLPINDEHQSSHMNYTPGQHAGGSHWSLLVIDIITTTSKNNETKPKIQFYSFDSHHGYNISAAKAVANKMYSLFQHHYSSLKKDDAITRVNVIECQALQQNNGYDCGVYTLGFAEALLRLSNDKSGSNNGLLDEKAIEAAFTSYMNDMGGQIHFASNLRRRIGDDIRKLADINSPN</sequence>
<dbReference type="GO" id="GO:0000338">
    <property type="term" value="P:protein deneddylation"/>
    <property type="evidence" value="ECO:0007669"/>
    <property type="project" value="TreeGrafter"/>
</dbReference>
<evidence type="ECO:0000259" key="5">
    <source>
        <dbReference type="PROSITE" id="PS50600"/>
    </source>
</evidence>
<dbReference type="PANTHER" id="PTHR46468:SF1">
    <property type="entry name" value="SENTRIN-SPECIFIC PROTEASE 8"/>
    <property type="match status" value="1"/>
</dbReference>
<evidence type="ECO:0000256" key="3">
    <source>
        <dbReference type="ARBA" id="ARBA00022801"/>
    </source>
</evidence>
<dbReference type="Proteomes" id="UP001224775">
    <property type="component" value="Unassembled WGS sequence"/>
</dbReference>
<organism evidence="6 7">
    <name type="scientific">Skeletonema marinoi</name>
    <dbReference type="NCBI Taxonomy" id="267567"/>
    <lineage>
        <taxon>Eukaryota</taxon>
        <taxon>Sar</taxon>
        <taxon>Stramenopiles</taxon>
        <taxon>Ochrophyta</taxon>
        <taxon>Bacillariophyta</taxon>
        <taxon>Coscinodiscophyceae</taxon>
        <taxon>Thalassiosirophycidae</taxon>
        <taxon>Thalassiosirales</taxon>
        <taxon>Skeletonemataceae</taxon>
        <taxon>Skeletonema</taxon>
        <taxon>Skeletonema marinoi-dohrnii complex</taxon>
    </lineage>
</organism>
<keyword evidence="3 6" id="KW-0378">Hydrolase</keyword>
<name>A0AAD9DFZ0_9STRA</name>
<feature type="domain" description="Ubiquitin-like protease family profile" evidence="5">
    <location>
        <begin position="13"/>
        <end position="239"/>
    </location>
</feature>
<dbReference type="AlphaFoldDB" id="A0AAD9DFZ0"/>
<comment type="similarity">
    <text evidence="1">Belongs to the peptidase C48 family.</text>
</comment>
<proteinExistence type="inferred from homology"/>
<dbReference type="InterPro" id="IPR003653">
    <property type="entry name" value="Peptidase_C48_C"/>
</dbReference>
<dbReference type="EMBL" id="JATAAI010000005">
    <property type="protein sequence ID" value="KAK1745737.1"/>
    <property type="molecule type" value="Genomic_DNA"/>
</dbReference>
<comment type="caution">
    <text evidence="6">The sequence shown here is derived from an EMBL/GenBank/DDBJ whole genome shotgun (WGS) entry which is preliminary data.</text>
</comment>